<evidence type="ECO:0000256" key="1">
    <source>
        <dbReference type="SAM" id="Phobius"/>
    </source>
</evidence>
<keyword evidence="1" id="KW-0472">Membrane</keyword>
<reference evidence="2 3" key="1">
    <citation type="journal article" date="2016" name="Nat. Commun.">
        <title>Thousands of microbial genomes shed light on interconnected biogeochemical processes in an aquifer system.</title>
        <authorList>
            <person name="Anantharaman K."/>
            <person name="Brown C.T."/>
            <person name="Hug L.A."/>
            <person name="Sharon I."/>
            <person name="Castelle C.J."/>
            <person name="Probst A.J."/>
            <person name="Thomas B.C."/>
            <person name="Singh A."/>
            <person name="Wilkins M.J."/>
            <person name="Karaoz U."/>
            <person name="Brodie E.L."/>
            <person name="Williams K.H."/>
            <person name="Hubbard S.S."/>
            <person name="Banfield J.F."/>
        </authorList>
    </citation>
    <scope>NUCLEOTIDE SEQUENCE [LARGE SCALE GENOMIC DNA]</scope>
</reference>
<keyword evidence="1" id="KW-1133">Transmembrane helix</keyword>
<comment type="caution">
    <text evidence="2">The sequence shown here is derived from an EMBL/GenBank/DDBJ whole genome shotgun (WGS) entry which is preliminary data.</text>
</comment>
<sequence>MDFLETNVFTGFATLLTAIIAISLYYWEQTKKRRDAAKIIIQEIRRAEDIINEYKEHKVYKFTKKIIATNSWAKNVHYFVGDLAQDEIDKISSLYSTGEYLDSIIARVSDLKFDENISTYKNQMNQIVAELQNKVNNQAPQSTSVGTQSGAQPIQQQIQKVIPIEIPIPPPWKVLFDEISDTYEPIYHSSICEKLKKIAKI</sequence>
<proteinExistence type="predicted"/>
<dbReference type="AlphaFoldDB" id="A0A1G1WB74"/>
<feature type="transmembrane region" description="Helical" evidence="1">
    <location>
        <begin position="6"/>
        <end position="27"/>
    </location>
</feature>
<dbReference type="EMBL" id="MHCQ01000006">
    <property type="protein sequence ID" value="OGY24929.1"/>
    <property type="molecule type" value="Genomic_DNA"/>
</dbReference>
<gene>
    <name evidence="2" type="ORF">A2Y57_04795</name>
</gene>
<organism evidence="2 3">
    <name type="scientific">Candidatus Woykebacteria bacterium RBG_13_40_7b</name>
    <dbReference type="NCBI Taxonomy" id="1802594"/>
    <lineage>
        <taxon>Bacteria</taxon>
        <taxon>Candidatus Woykeibacteriota</taxon>
    </lineage>
</organism>
<evidence type="ECO:0000313" key="2">
    <source>
        <dbReference type="EMBL" id="OGY24929.1"/>
    </source>
</evidence>
<keyword evidence="1" id="KW-0812">Transmembrane</keyword>
<evidence type="ECO:0000313" key="3">
    <source>
        <dbReference type="Proteomes" id="UP000177103"/>
    </source>
</evidence>
<dbReference type="Proteomes" id="UP000177103">
    <property type="component" value="Unassembled WGS sequence"/>
</dbReference>
<name>A0A1G1WB74_9BACT</name>
<accession>A0A1G1WB74</accession>
<protein>
    <submittedName>
        <fullName evidence="2">Uncharacterized protein</fullName>
    </submittedName>
</protein>